<evidence type="ECO:0000259" key="1">
    <source>
        <dbReference type="Pfam" id="PF18922"/>
    </source>
</evidence>
<dbReference type="InterPro" id="IPR043729">
    <property type="entry name" value="DUF5672"/>
</dbReference>
<dbReference type="GeneID" id="28828975"/>
<dbReference type="OrthoDB" id="10025998at2759"/>
<dbReference type="AlphaFoldDB" id="A0A194XU06"/>
<dbReference type="Pfam" id="PF18922">
    <property type="entry name" value="DUF5672"/>
    <property type="match status" value="1"/>
</dbReference>
<dbReference type="Proteomes" id="UP000070700">
    <property type="component" value="Unassembled WGS sequence"/>
</dbReference>
<gene>
    <name evidence="2" type="ORF">LY89DRAFT_728256</name>
</gene>
<dbReference type="KEGG" id="psco:LY89DRAFT_728256"/>
<organism evidence="2 3">
    <name type="scientific">Mollisia scopiformis</name>
    <name type="common">Conifer needle endophyte fungus</name>
    <name type="synonym">Phialocephala scopiformis</name>
    <dbReference type="NCBI Taxonomy" id="149040"/>
    <lineage>
        <taxon>Eukaryota</taxon>
        <taxon>Fungi</taxon>
        <taxon>Dikarya</taxon>
        <taxon>Ascomycota</taxon>
        <taxon>Pezizomycotina</taxon>
        <taxon>Leotiomycetes</taxon>
        <taxon>Helotiales</taxon>
        <taxon>Mollisiaceae</taxon>
        <taxon>Mollisia</taxon>
    </lineage>
</organism>
<evidence type="ECO:0000313" key="2">
    <source>
        <dbReference type="EMBL" id="KUJ23519.1"/>
    </source>
</evidence>
<keyword evidence="3" id="KW-1185">Reference proteome</keyword>
<reference evidence="2 3" key="1">
    <citation type="submission" date="2015-10" db="EMBL/GenBank/DDBJ databases">
        <title>Full genome of DAOMC 229536 Phialocephala scopiformis, a fungal endophyte of spruce producing the potent anti-insectan compound rugulosin.</title>
        <authorList>
            <consortium name="DOE Joint Genome Institute"/>
            <person name="Walker A.K."/>
            <person name="Frasz S.L."/>
            <person name="Seifert K.A."/>
            <person name="Miller J.D."/>
            <person name="Mondo S.J."/>
            <person name="Labutti K."/>
            <person name="Lipzen A."/>
            <person name="Dockter R."/>
            <person name="Kennedy M."/>
            <person name="Grigoriev I.V."/>
            <person name="Spatafora J.W."/>
        </authorList>
    </citation>
    <scope>NUCLEOTIDE SEQUENCE [LARGE SCALE GENOMIC DNA]</scope>
    <source>
        <strain evidence="2 3">CBS 120377</strain>
    </source>
</reference>
<dbReference type="EMBL" id="KQ947405">
    <property type="protein sequence ID" value="KUJ23519.1"/>
    <property type="molecule type" value="Genomic_DNA"/>
</dbReference>
<name>A0A194XU06_MOLSC</name>
<evidence type="ECO:0000313" key="3">
    <source>
        <dbReference type="Proteomes" id="UP000070700"/>
    </source>
</evidence>
<dbReference type="RefSeq" id="XP_018077874.1">
    <property type="nucleotide sequence ID" value="XM_018219249.1"/>
</dbReference>
<accession>A0A194XU06</accession>
<protein>
    <recommendedName>
        <fullName evidence="1">DUF5672 domain-containing protein</fullName>
    </recommendedName>
</protein>
<dbReference type="InParanoid" id="A0A194XU06"/>
<feature type="domain" description="DUF5672" evidence="1">
    <location>
        <begin position="153"/>
        <end position="304"/>
    </location>
</feature>
<proteinExistence type="predicted"/>
<sequence>MALPGVGGLSVKKLFWPVIWLCIVIIFVATEYSRHSPSGGQPTNTTDSFVNITTSIADKIKAIPEYYDMLTGSTQDDIKTNTTIKTAEITTSIKAAVIIETRRSAAIIPLILHFSAVLGPDWPIVIYTSAENFGSFSTSEALLRHQANGRIVVRSLADGLYFPNWDSVSNFLTTPWMWRDLAPAEYLLVFQADSVLCSNSVRSVEDFFEWDLIGAPISPQWGQGYNGGLSLRRRSTTLRVLQEYDWSKNPHPRYEDQWYYFRMKDLIARDIEELGESKIKLPSMEIARTFAVETIDYPSPLGLHQPTRWFPADKHMTPLDDWCPEYKLARTDRINE</sequence>